<comment type="caution">
    <text evidence="1">The sequence shown here is derived from an EMBL/GenBank/DDBJ whole genome shotgun (WGS) entry which is preliminary data.</text>
</comment>
<accession>A0A9W6Z5F5</accession>
<protein>
    <submittedName>
        <fullName evidence="1">Unnamed protein product</fullName>
    </submittedName>
</protein>
<evidence type="ECO:0000313" key="2">
    <source>
        <dbReference type="Proteomes" id="UP001165063"/>
    </source>
</evidence>
<gene>
    <name evidence="1" type="ORF">Amon01_000869200</name>
</gene>
<reference evidence="1" key="1">
    <citation type="submission" date="2023-04" db="EMBL/GenBank/DDBJ databases">
        <title>Ambrosiozyma monospora NBRC 1965.</title>
        <authorList>
            <person name="Ichikawa N."/>
            <person name="Sato H."/>
            <person name="Tonouchi N."/>
        </authorList>
    </citation>
    <scope>NUCLEOTIDE SEQUENCE</scope>
    <source>
        <strain evidence="1">NBRC 1965</strain>
    </source>
</reference>
<organism evidence="1 2">
    <name type="scientific">Ambrosiozyma monospora</name>
    <name type="common">Yeast</name>
    <name type="synonym">Endomycopsis monosporus</name>
    <dbReference type="NCBI Taxonomy" id="43982"/>
    <lineage>
        <taxon>Eukaryota</taxon>
        <taxon>Fungi</taxon>
        <taxon>Dikarya</taxon>
        <taxon>Ascomycota</taxon>
        <taxon>Saccharomycotina</taxon>
        <taxon>Pichiomycetes</taxon>
        <taxon>Pichiales</taxon>
        <taxon>Pichiaceae</taxon>
        <taxon>Ambrosiozyma</taxon>
    </lineage>
</organism>
<keyword evidence="2" id="KW-1185">Reference proteome</keyword>
<sequence>MVKRQNSRHMVKHMVKPVLRHSFPIPTMYLHVSCILVNTELNTTTTSTEISFKLQCKCNAQCFNFYVDRRCFNFQDIFSWFLDPGQTQDSRVKTQDS</sequence>
<dbReference type="AlphaFoldDB" id="A0A9W6Z5F5"/>
<name>A0A9W6Z5F5_AMBMO</name>
<dbReference type="Proteomes" id="UP001165063">
    <property type="component" value="Unassembled WGS sequence"/>
</dbReference>
<proteinExistence type="predicted"/>
<dbReference type="EMBL" id="BSXU01008210">
    <property type="protein sequence ID" value="GMG59538.1"/>
    <property type="molecule type" value="Genomic_DNA"/>
</dbReference>
<evidence type="ECO:0000313" key="1">
    <source>
        <dbReference type="EMBL" id="GMG59538.1"/>
    </source>
</evidence>